<protein>
    <submittedName>
        <fullName evidence="2">Uncharacterized protein</fullName>
    </submittedName>
</protein>
<sequence length="77" mass="7965">MALLGILLVAAAAAFIGLLIAYNLDGGPDYTVTLFGNDVVTISTLGAFLSGVALTLILAFGVWLLRRGTAPGHGRHR</sequence>
<evidence type="ECO:0000256" key="1">
    <source>
        <dbReference type="SAM" id="Phobius"/>
    </source>
</evidence>
<dbReference type="EMBL" id="JARWBG010000043">
    <property type="protein sequence ID" value="MDH2392494.1"/>
    <property type="molecule type" value="Genomic_DNA"/>
</dbReference>
<comment type="caution">
    <text evidence="2">The sequence shown here is derived from an EMBL/GenBank/DDBJ whole genome shotgun (WGS) entry which is preliminary data.</text>
</comment>
<proteinExistence type="predicted"/>
<name>A0ABT6HXC1_9ACTN</name>
<reference evidence="2 3" key="1">
    <citation type="submission" date="2023-04" db="EMBL/GenBank/DDBJ databases">
        <title>Streptomyces chengmaiensis sp. nov. isolated from the stem of mangrove plant in Hainan.</title>
        <authorList>
            <person name="Huang X."/>
            <person name="Zhou S."/>
            <person name="Chu X."/>
            <person name="Xie Y."/>
            <person name="Lin Y."/>
        </authorList>
    </citation>
    <scope>NUCLEOTIDE SEQUENCE [LARGE SCALE GENOMIC DNA]</scope>
    <source>
        <strain evidence="2 3">HNM0663</strain>
    </source>
</reference>
<evidence type="ECO:0000313" key="3">
    <source>
        <dbReference type="Proteomes" id="UP001223144"/>
    </source>
</evidence>
<gene>
    <name evidence="2" type="ORF">QCN29_27695</name>
</gene>
<keyword evidence="1" id="KW-0472">Membrane</keyword>
<keyword evidence="1" id="KW-0812">Transmembrane</keyword>
<evidence type="ECO:0000313" key="2">
    <source>
        <dbReference type="EMBL" id="MDH2392494.1"/>
    </source>
</evidence>
<dbReference type="Proteomes" id="UP001223144">
    <property type="component" value="Unassembled WGS sequence"/>
</dbReference>
<dbReference type="RefSeq" id="WP_279931583.1">
    <property type="nucleotide sequence ID" value="NZ_JARWBG010000043.1"/>
</dbReference>
<keyword evidence="1" id="KW-1133">Transmembrane helix</keyword>
<feature type="transmembrane region" description="Helical" evidence="1">
    <location>
        <begin position="45"/>
        <end position="65"/>
    </location>
</feature>
<keyword evidence="3" id="KW-1185">Reference proteome</keyword>
<accession>A0ABT6HXC1</accession>
<organism evidence="2 3">
    <name type="scientific">Streptomyces chengmaiensis</name>
    <dbReference type="NCBI Taxonomy" id="3040919"/>
    <lineage>
        <taxon>Bacteria</taxon>
        <taxon>Bacillati</taxon>
        <taxon>Actinomycetota</taxon>
        <taxon>Actinomycetes</taxon>
        <taxon>Kitasatosporales</taxon>
        <taxon>Streptomycetaceae</taxon>
        <taxon>Streptomyces</taxon>
    </lineage>
</organism>